<name>A0A3L6NLM9_FUSOX</name>
<dbReference type="Proteomes" id="UP000270866">
    <property type="component" value="Unassembled WGS sequence"/>
</dbReference>
<proteinExistence type="predicted"/>
<dbReference type="AlphaFoldDB" id="A0A3L6NLM9"/>
<organism evidence="1 2">
    <name type="scientific">Fusarium oxysporum f. sp. cepae</name>
    <dbReference type="NCBI Taxonomy" id="396571"/>
    <lineage>
        <taxon>Eukaryota</taxon>
        <taxon>Fungi</taxon>
        <taxon>Dikarya</taxon>
        <taxon>Ascomycota</taxon>
        <taxon>Pezizomycotina</taxon>
        <taxon>Sordariomycetes</taxon>
        <taxon>Hypocreomycetidae</taxon>
        <taxon>Hypocreales</taxon>
        <taxon>Nectriaceae</taxon>
        <taxon>Fusarium</taxon>
        <taxon>Fusarium oxysporum species complex</taxon>
    </lineage>
</organism>
<protein>
    <submittedName>
        <fullName evidence="1">Uncharacterized protein</fullName>
    </submittedName>
</protein>
<reference evidence="1 2" key="1">
    <citation type="journal article" date="2018" name="Sci. Rep.">
        <title>Characterisation of pathogen-specific regions and novel effector candidates in Fusarium oxysporum f. sp. cepae.</title>
        <authorList>
            <person name="Armitage A.D."/>
            <person name="Taylor A."/>
            <person name="Sobczyk M.K."/>
            <person name="Baxter L."/>
            <person name="Greenfield B.P."/>
            <person name="Bates H.J."/>
            <person name="Wilson F."/>
            <person name="Jackson A.C."/>
            <person name="Ott S."/>
            <person name="Harrison R.J."/>
            <person name="Clarkson J.P."/>
        </authorList>
    </citation>
    <scope>NUCLEOTIDE SEQUENCE [LARGE SCALE GENOMIC DNA]</scope>
    <source>
        <strain evidence="1 2">FoC_Fus2</strain>
    </source>
</reference>
<accession>A0A3L6NLM9</accession>
<evidence type="ECO:0000313" key="1">
    <source>
        <dbReference type="EMBL" id="RKK18469.1"/>
    </source>
</evidence>
<evidence type="ECO:0000313" key="2">
    <source>
        <dbReference type="Proteomes" id="UP000270866"/>
    </source>
</evidence>
<sequence length="60" mass="6620">MAAAQAPCASSIQPKNTFSIKRIISWDDNLIVDVFIIVESQQNKRSFILNSGSITTHANK</sequence>
<comment type="caution">
    <text evidence="1">The sequence shown here is derived from an EMBL/GenBank/DDBJ whole genome shotgun (WGS) entry which is preliminary data.</text>
</comment>
<dbReference type="EMBL" id="MRCU01000005">
    <property type="protein sequence ID" value="RKK18469.1"/>
    <property type="molecule type" value="Genomic_DNA"/>
</dbReference>
<gene>
    <name evidence="1" type="ORF">BFJ65_g8771</name>
</gene>